<evidence type="ECO:0000313" key="2">
    <source>
        <dbReference type="Proteomes" id="UP000694843"/>
    </source>
</evidence>
<dbReference type="AlphaFoldDB" id="A0A8B7NR75"/>
<name>A0A8B7NR75_HYAAZ</name>
<gene>
    <name evidence="3" type="primary">LOC108672939</name>
</gene>
<evidence type="ECO:0000256" key="1">
    <source>
        <dbReference type="SAM" id="SignalP"/>
    </source>
</evidence>
<protein>
    <submittedName>
        <fullName evidence="3">Uncharacterized protein LOC108672939</fullName>
    </submittedName>
</protein>
<reference evidence="3" key="1">
    <citation type="submission" date="2025-08" db="UniProtKB">
        <authorList>
            <consortium name="RefSeq"/>
        </authorList>
    </citation>
    <scope>IDENTIFICATION</scope>
    <source>
        <tissue evidence="3">Whole organism</tissue>
    </source>
</reference>
<accession>A0A8B7NR75</accession>
<proteinExistence type="predicted"/>
<feature type="signal peptide" evidence="1">
    <location>
        <begin position="1"/>
        <end position="21"/>
    </location>
</feature>
<sequence length="244" mass="27087">MGCTMKCLWGGLLVAALLVTAENLVGPVKQNYAKIRVSRYPNTFTSDCIKMDVNVEFSKYTTRRTNKTYTRQLVSVDYMTCFLKVRGTNLGQLKFADCADASAAQGFASFSLQRDSCFAMNGTPAAMFVGCSGNLETVYVNTGEKFLPEFHFENFTEDSDVAGLTVKYEDVGECADLTTYELTFLDQTVAVTRATANRIAYAFTQCVDVTFTLVRYLGGLEIENRSVTQDFAPKGTYFDQFVSI</sequence>
<keyword evidence="2" id="KW-1185">Reference proteome</keyword>
<organism evidence="2 3">
    <name type="scientific">Hyalella azteca</name>
    <name type="common">Amphipod</name>
    <dbReference type="NCBI Taxonomy" id="294128"/>
    <lineage>
        <taxon>Eukaryota</taxon>
        <taxon>Metazoa</taxon>
        <taxon>Ecdysozoa</taxon>
        <taxon>Arthropoda</taxon>
        <taxon>Crustacea</taxon>
        <taxon>Multicrustacea</taxon>
        <taxon>Malacostraca</taxon>
        <taxon>Eumalacostraca</taxon>
        <taxon>Peracarida</taxon>
        <taxon>Amphipoda</taxon>
        <taxon>Senticaudata</taxon>
        <taxon>Talitrida</taxon>
        <taxon>Talitroidea</taxon>
        <taxon>Hyalellidae</taxon>
        <taxon>Hyalella</taxon>
    </lineage>
</organism>
<dbReference type="KEGG" id="hazt:108672939"/>
<dbReference type="Proteomes" id="UP000694843">
    <property type="component" value="Unplaced"/>
</dbReference>
<feature type="chain" id="PRO_5034239629" evidence="1">
    <location>
        <begin position="22"/>
        <end position="244"/>
    </location>
</feature>
<keyword evidence="1" id="KW-0732">Signal</keyword>
<evidence type="ECO:0000313" key="3">
    <source>
        <dbReference type="RefSeq" id="XP_018016198.1"/>
    </source>
</evidence>
<dbReference type="GeneID" id="108672939"/>
<dbReference type="RefSeq" id="XP_018016198.1">
    <property type="nucleotide sequence ID" value="XM_018160709.1"/>
</dbReference>